<dbReference type="Pfam" id="PF03431">
    <property type="entry name" value="RNA_replicase_B"/>
    <property type="match status" value="1"/>
</dbReference>
<evidence type="ECO:0000256" key="1">
    <source>
        <dbReference type="ARBA" id="ARBA00012494"/>
    </source>
</evidence>
<comment type="catalytic activity">
    <reaction evidence="8">
        <text>RNA(n) + a ribonucleoside 5'-triphosphate = RNA(n+1) + diphosphate</text>
        <dbReference type="Rhea" id="RHEA:21248"/>
        <dbReference type="Rhea" id="RHEA-COMP:14527"/>
        <dbReference type="Rhea" id="RHEA-COMP:17342"/>
        <dbReference type="ChEBI" id="CHEBI:33019"/>
        <dbReference type="ChEBI" id="CHEBI:61557"/>
        <dbReference type="ChEBI" id="CHEBI:140395"/>
        <dbReference type="EC" id="2.7.7.48"/>
    </reaction>
</comment>
<keyword evidence="2" id="KW-0696">RNA-directed RNA polymerase</keyword>
<evidence type="ECO:0000256" key="6">
    <source>
        <dbReference type="ARBA" id="ARBA00022953"/>
    </source>
</evidence>
<evidence type="ECO:0000256" key="5">
    <source>
        <dbReference type="ARBA" id="ARBA00022741"/>
    </source>
</evidence>
<evidence type="ECO:0000256" key="8">
    <source>
        <dbReference type="ARBA" id="ARBA00048744"/>
    </source>
</evidence>
<evidence type="ECO:0000259" key="9">
    <source>
        <dbReference type="PROSITE" id="PS50522"/>
    </source>
</evidence>
<organism evidence="10 11">
    <name type="scientific">Leviviridae sp</name>
    <dbReference type="NCBI Taxonomy" id="2027243"/>
    <lineage>
        <taxon>Viruses</taxon>
        <taxon>Riboviria</taxon>
        <taxon>Orthornavirae</taxon>
        <taxon>Lenarviricota</taxon>
        <taxon>Leviviricetes</taxon>
        <taxon>Norzivirales</taxon>
        <taxon>Fiersviridae</taxon>
    </lineage>
</organism>
<protein>
    <recommendedName>
        <fullName evidence="1">RNA-directed RNA polymerase</fullName>
        <ecNumber evidence="1">2.7.7.48</ecNumber>
    </recommendedName>
    <alternativeName>
        <fullName evidence="7">RNA replicase beta chain</fullName>
    </alternativeName>
</protein>
<sequence>MTNSYASLLQDLYADVLVDIRRAYPALHKDLERDYSRLLSSLESRGCSFFTIELPEIGKHFDKCLAHGSLTSSGLTHQSPFRKGATVPRLFKGLLLRVFKASGELLDSPDVQAIRFLRQLYYGAKKVRMECTDDRTWKQARSFFRVESSLRSPTLNWAGDDLDGEARLVHFGQGLDNPRDPQPDLFDLEEGEARPASGLVNVFQDVCDILASELGWFDPSSYLPKHGPGAVAGLKKGDSKFEFPHWPAKLESVFPMADFAFANYGLWADAVHRGELSGRFSSHEPPSVLIAVPKTQKGPRLIAKEPVAHQWCQQSILRYFAERTAKTTLGLFVDFRSQQRNRAMALESSRNGLLMTVDLSAASDRVTCWTVERAFRRNKPLLRALHASRTRWCENTIDPTLPRYHLLRKFASMGSACTFPVETFVFTAAAIASVLSTRALQTTVENVRSLRGQVRVFGDDIVIPVDAGPRFSGLLGYLQLEINTSKTFGTGKFRESCGVDAYDGHDVTPTYVMTYPSRDRPESVASAVATHNNFYENCYFAVAARIRRTLLKFGYAIPEVWAGSGLFGLWTNQKPDNSHLRMRVNPDTHVVEYRAHLPYGKVTKVADRGDSSLLRYFIEDPDPMSKWESGYVTKSSTLMRRGWRAALA</sequence>
<evidence type="ECO:0000313" key="10">
    <source>
        <dbReference type="EMBL" id="UJQ85235.1"/>
    </source>
</evidence>
<evidence type="ECO:0000256" key="7">
    <source>
        <dbReference type="ARBA" id="ARBA00030248"/>
    </source>
</evidence>
<dbReference type="EC" id="2.7.7.48" evidence="1"/>
<dbReference type="InterPro" id="IPR005093">
    <property type="entry name" value="RNArep_beta"/>
</dbReference>
<proteinExistence type="predicted"/>
<keyword evidence="3" id="KW-0808">Transferase</keyword>
<dbReference type="Proteomes" id="UP001060069">
    <property type="component" value="Chromosome"/>
</dbReference>
<dbReference type="InterPro" id="IPR007096">
    <property type="entry name" value="RNA-dir_Rpol_cat_phage"/>
</dbReference>
<reference evidence="10" key="1">
    <citation type="submission" date="2021-05" db="EMBL/GenBank/DDBJ databases">
        <authorList>
            <person name="Chen Y.-M."/>
            <person name="Zhang Y.-Z."/>
        </authorList>
    </citation>
    <scope>NUCLEOTIDE SEQUENCE</scope>
    <source>
        <strain evidence="10">159-k141_217068</strain>
    </source>
</reference>
<keyword evidence="11" id="KW-1185">Reference proteome</keyword>
<evidence type="ECO:0000256" key="4">
    <source>
        <dbReference type="ARBA" id="ARBA00022695"/>
    </source>
</evidence>
<accession>A0ABY3SS31</accession>
<feature type="domain" description="RdRp catalytic" evidence="9">
    <location>
        <begin position="343"/>
        <end position="491"/>
    </location>
</feature>
<dbReference type="EMBL" id="MZ679596">
    <property type="protein sequence ID" value="UJQ85235.1"/>
    <property type="molecule type" value="Genomic_RNA"/>
</dbReference>
<name>A0ABY3SS31_9VIRU</name>
<keyword evidence="6" id="KW-0693">Viral RNA replication</keyword>
<keyword evidence="5" id="KW-0547">Nucleotide-binding</keyword>
<reference evidence="10" key="2">
    <citation type="journal article" date="2022" name="Nat. Microbiol.">
        <title>RNA viromes from terrestrial sites across China expand environmental viral diversity.</title>
        <authorList>
            <person name="Chiapello M."/>
            <person name="Rodriguez-Romero J."/>
            <person name="Ayllon M.A."/>
            <person name="Turina M."/>
        </authorList>
    </citation>
    <scope>NUCLEOTIDE SEQUENCE</scope>
    <source>
        <strain evidence="10">159-k141_217068</strain>
    </source>
</reference>
<keyword evidence="4" id="KW-0548">Nucleotidyltransferase</keyword>
<evidence type="ECO:0000256" key="2">
    <source>
        <dbReference type="ARBA" id="ARBA00022484"/>
    </source>
</evidence>
<evidence type="ECO:0000256" key="3">
    <source>
        <dbReference type="ARBA" id="ARBA00022679"/>
    </source>
</evidence>
<evidence type="ECO:0000313" key="11">
    <source>
        <dbReference type="Proteomes" id="UP001060069"/>
    </source>
</evidence>
<dbReference type="PROSITE" id="PS50522">
    <property type="entry name" value="RDRP_PHAGE"/>
    <property type="match status" value="1"/>
</dbReference>